<dbReference type="EMBL" id="JAFCMP010000047">
    <property type="protein sequence ID" value="KAG5189593.1"/>
    <property type="molecule type" value="Genomic_DNA"/>
</dbReference>
<dbReference type="PROSITE" id="PS00584">
    <property type="entry name" value="PFKB_KINASES_2"/>
    <property type="match status" value="1"/>
</dbReference>
<accession>A0A836CLD8</accession>
<reference evidence="16" key="1">
    <citation type="submission" date="2021-02" db="EMBL/GenBank/DDBJ databases">
        <title>First Annotated Genome of the Yellow-green Alga Tribonema minus.</title>
        <authorList>
            <person name="Mahan K.M."/>
        </authorList>
    </citation>
    <scope>NUCLEOTIDE SEQUENCE</scope>
    <source>
        <strain evidence="16">UTEX B ZZ1240</strain>
    </source>
</reference>
<dbReference type="AlphaFoldDB" id="A0A836CLD8"/>
<protein>
    <recommendedName>
        <fullName evidence="12 14">Adenosine kinase</fullName>
        <shortName evidence="14">AK</shortName>
        <ecNumber evidence="4 14">2.7.1.20</ecNumber>
    </recommendedName>
    <alternativeName>
        <fullName evidence="14">Adenosine 5'-phosphotransferase</fullName>
    </alternativeName>
</protein>
<dbReference type="GO" id="GO:0005829">
    <property type="term" value="C:cytosol"/>
    <property type="evidence" value="ECO:0007669"/>
    <property type="project" value="TreeGrafter"/>
</dbReference>
<evidence type="ECO:0000256" key="12">
    <source>
        <dbReference type="ARBA" id="ARBA00068771"/>
    </source>
</evidence>
<keyword evidence="7 14" id="KW-0547">Nucleotide-binding</keyword>
<keyword evidence="8 14" id="KW-0418">Kinase</keyword>
<comment type="function">
    <text evidence="14">ATP dependent phosphorylation of adenosine and other related nucleoside analogs to monophosphate derivatives.</text>
</comment>
<keyword evidence="10 14" id="KW-0460">Magnesium</keyword>
<dbReference type="GO" id="GO:0006144">
    <property type="term" value="P:purine nucleobase metabolic process"/>
    <property type="evidence" value="ECO:0007669"/>
    <property type="project" value="TreeGrafter"/>
</dbReference>
<dbReference type="GO" id="GO:0005634">
    <property type="term" value="C:nucleus"/>
    <property type="evidence" value="ECO:0007669"/>
    <property type="project" value="TreeGrafter"/>
</dbReference>
<keyword evidence="16" id="KW-0966">Cell projection</keyword>
<evidence type="ECO:0000256" key="9">
    <source>
        <dbReference type="ARBA" id="ARBA00022840"/>
    </source>
</evidence>
<dbReference type="FunFam" id="3.40.1190.20:FF:000076">
    <property type="entry name" value="Adenosine kinase"/>
    <property type="match status" value="1"/>
</dbReference>
<dbReference type="Gene3D" id="3.40.1190.20">
    <property type="match status" value="1"/>
</dbReference>
<comment type="pathway">
    <text evidence="2 14">Purine metabolism; AMP biosynthesis via salvage pathway; AMP from adenosine: step 1/1.</text>
</comment>
<dbReference type="OrthoDB" id="432447at2759"/>
<dbReference type="PANTHER" id="PTHR45769:SF3">
    <property type="entry name" value="ADENOSINE KINASE"/>
    <property type="match status" value="1"/>
</dbReference>
<dbReference type="Proteomes" id="UP000664859">
    <property type="component" value="Unassembled WGS sequence"/>
</dbReference>
<keyword evidence="16" id="KW-0969">Cilium</keyword>
<keyword evidence="9 14" id="KW-0067">ATP-binding</keyword>
<evidence type="ECO:0000256" key="4">
    <source>
        <dbReference type="ARBA" id="ARBA00012119"/>
    </source>
</evidence>
<dbReference type="Gene3D" id="3.30.1110.10">
    <property type="match status" value="1"/>
</dbReference>
<evidence type="ECO:0000313" key="17">
    <source>
        <dbReference type="Proteomes" id="UP000664859"/>
    </source>
</evidence>
<comment type="catalytic activity">
    <reaction evidence="11 14">
        <text>adenosine + ATP = AMP + ADP + H(+)</text>
        <dbReference type="Rhea" id="RHEA:20824"/>
        <dbReference type="ChEBI" id="CHEBI:15378"/>
        <dbReference type="ChEBI" id="CHEBI:16335"/>
        <dbReference type="ChEBI" id="CHEBI:30616"/>
        <dbReference type="ChEBI" id="CHEBI:456215"/>
        <dbReference type="ChEBI" id="CHEBI:456216"/>
        <dbReference type="EC" id="2.7.1.20"/>
    </reaction>
</comment>
<dbReference type="PRINTS" id="PR00989">
    <property type="entry name" value="ADENOKINASE"/>
</dbReference>
<dbReference type="GO" id="GO:0004001">
    <property type="term" value="F:adenosine kinase activity"/>
    <property type="evidence" value="ECO:0007669"/>
    <property type="project" value="UniProtKB-UniRule"/>
</dbReference>
<dbReference type="Pfam" id="PF00294">
    <property type="entry name" value="PfkB"/>
    <property type="match status" value="1"/>
</dbReference>
<dbReference type="SUPFAM" id="SSF53613">
    <property type="entry name" value="Ribokinase-like"/>
    <property type="match status" value="1"/>
</dbReference>
<dbReference type="CDD" id="cd01168">
    <property type="entry name" value="adenosine_kinase"/>
    <property type="match status" value="1"/>
</dbReference>
<evidence type="ECO:0000256" key="2">
    <source>
        <dbReference type="ARBA" id="ARBA00004801"/>
    </source>
</evidence>
<dbReference type="GO" id="GO:0006166">
    <property type="term" value="P:purine ribonucleoside salvage"/>
    <property type="evidence" value="ECO:0007669"/>
    <property type="project" value="UniProtKB-KW"/>
</dbReference>
<evidence type="ECO:0000256" key="3">
    <source>
        <dbReference type="ARBA" id="ARBA00010688"/>
    </source>
</evidence>
<evidence type="ECO:0000256" key="5">
    <source>
        <dbReference type="ARBA" id="ARBA00022679"/>
    </source>
</evidence>
<dbReference type="InterPro" id="IPR001805">
    <property type="entry name" value="Adenokinase"/>
</dbReference>
<evidence type="ECO:0000256" key="13">
    <source>
        <dbReference type="PIRSR" id="PIRSR601805-1"/>
    </source>
</evidence>
<evidence type="ECO:0000256" key="7">
    <source>
        <dbReference type="ARBA" id="ARBA00022741"/>
    </source>
</evidence>
<name>A0A836CLD8_9STRA</name>
<dbReference type="GO" id="GO:0044209">
    <property type="term" value="P:AMP salvage"/>
    <property type="evidence" value="ECO:0007669"/>
    <property type="project" value="UniProtKB-UniRule"/>
</dbReference>
<feature type="active site" description="Proton acceptor" evidence="13">
    <location>
        <position position="298"/>
    </location>
</feature>
<dbReference type="PANTHER" id="PTHR45769">
    <property type="entry name" value="ADENOSINE KINASE"/>
    <property type="match status" value="1"/>
</dbReference>
<dbReference type="EC" id="2.7.1.20" evidence="4 14"/>
<sequence>MAGFSKDGITLLGMGNPLLDISAEVPEALLEEYGVSLNNAILAEEKHLPLYRKLVEEYKVEYIAGGATQNSIRVAQWMSPAGSTGYLGAVGKDDFGRQLEECAAADGVQVNYMHDDATPTGTCAVLVHGGERSLVANLAAANNFKPDHLETPAAKAMIESAQFYYVAGFFLTVSVDALLSVATHAAARGKVFALNLSAPFLVDFFGDALAAALPYADYLFGNESEAAAYGAKHGLGSDVATIALAIAAGPKASGTRARTVVITQGCDSTLVAQNGTVQSFAVPPLDKAALVDTNGAGDAFVGGFLAQLMRGAPLARCVEAGHWAARQIIQRSGCTFPPACDFE</sequence>
<evidence type="ECO:0000313" key="16">
    <source>
        <dbReference type="EMBL" id="KAG5189593.1"/>
    </source>
</evidence>
<evidence type="ECO:0000256" key="6">
    <source>
        <dbReference type="ARBA" id="ARBA00022726"/>
    </source>
</evidence>
<comment type="similarity">
    <text evidence="3 14">Belongs to the carbohydrate kinase PfkB family.</text>
</comment>
<gene>
    <name evidence="16" type="ORF">JKP88DRAFT_192722</name>
</gene>
<evidence type="ECO:0000256" key="10">
    <source>
        <dbReference type="ARBA" id="ARBA00022842"/>
    </source>
</evidence>
<comment type="cofactor">
    <cofactor evidence="1 14">
        <name>Mg(2+)</name>
        <dbReference type="ChEBI" id="CHEBI:18420"/>
    </cofactor>
</comment>
<proteinExistence type="inferred from homology"/>
<keyword evidence="6 14" id="KW-0660">Purine salvage</keyword>
<comment type="caution">
    <text evidence="16">The sequence shown here is derived from an EMBL/GenBank/DDBJ whole genome shotgun (WGS) entry which is preliminary data.</text>
</comment>
<keyword evidence="16" id="KW-0282">Flagellum</keyword>
<evidence type="ECO:0000256" key="8">
    <source>
        <dbReference type="ARBA" id="ARBA00022777"/>
    </source>
</evidence>
<keyword evidence="5 14" id="KW-0808">Transferase</keyword>
<dbReference type="InterPro" id="IPR029056">
    <property type="entry name" value="Ribokinase-like"/>
</dbReference>
<feature type="domain" description="Carbohydrate kinase PfkB" evidence="15">
    <location>
        <begin position="33"/>
        <end position="337"/>
    </location>
</feature>
<evidence type="ECO:0000256" key="11">
    <source>
        <dbReference type="ARBA" id="ARBA00051362"/>
    </source>
</evidence>
<dbReference type="UniPathway" id="UPA00588">
    <property type="reaction ID" value="UER00659"/>
</dbReference>
<feature type="non-terminal residue" evidence="16">
    <location>
        <position position="1"/>
    </location>
</feature>
<evidence type="ECO:0000256" key="1">
    <source>
        <dbReference type="ARBA" id="ARBA00001946"/>
    </source>
</evidence>
<organism evidence="16 17">
    <name type="scientific">Tribonema minus</name>
    <dbReference type="NCBI Taxonomy" id="303371"/>
    <lineage>
        <taxon>Eukaryota</taxon>
        <taxon>Sar</taxon>
        <taxon>Stramenopiles</taxon>
        <taxon>Ochrophyta</taxon>
        <taxon>PX clade</taxon>
        <taxon>Xanthophyceae</taxon>
        <taxon>Tribonematales</taxon>
        <taxon>Tribonemataceae</taxon>
        <taxon>Tribonema</taxon>
    </lineage>
</organism>
<keyword evidence="17" id="KW-1185">Reference proteome</keyword>
<dbReference type="GO" id="GO:0005524">
    <property type="term" value="F:ATP binding"/>
    <property type="evidence" value="ECO:0007669"/>
    <property type="project" value="UniProtKB-UniRule"/>
</dbReference>
<evidence type="ECO:0000256" key="14">
    <source>
        <dbReference type="RuleBase" id="RU368116"/>
    </source>
</evidence>
<dbReference type="InterPro" id="IPR011611">
    <property type="entry name" value="PfkB_dom"/>
</dbReference>
<dbReference type="InterPro" id="IPR002173">
    <property type="entry name" value="Carboh/pur_kinase_PfkB_CS"/>
</dbReference>
<evidence type="ECO:0000259" key="15">
    <source>
        <dbReference type="Pfam" id="PF00294"/>
    </source>
</evidence>